<sequence length="120" mass="13874">MPANAERVRNQSKQVRTQKISCSAGPKVHLFTLTRPTVSDTHRIVSDACRRADTHRRGKKFLDARVPKTQPICHHNGSQLSSCWYHLHYITTGLCFFFWYFVSEFTKQAEGAFETLMMLL</sequence>
<protein>
    <submittedName>
        <fullName evidence="1">Uncharacterized protein</fullName>
    </submittedName>
</protein>
<name>A0A0A9CPJ8_ARUDO</name>
<accession>A0A0A9CPJ8</accession>
<evidence type="ECO:0000313" key="1">
    <source>
        <dbReference type="EMBL" id="JAD78239.1"/>
    </source>
</evidence>
<dbReference type="AlphaFoldDB" id="A0A0A9CPJ8"/>
<dbReference type="EMBL" id="GBRH01219656">
    <property type="protein sequence ID" value="JAD78239.1"/>
    <property type="molecule type" value="Transcribed_RNA"/>
</dbReference>
<reference evidence="1" key="1">
    <citation type="submission" date="2014-09" db="EMBL/GenBank/DDBJ databases">
        <authorList>
            <person name="Magalhaes I.L.F."/>
            <person name="Oliveira U."/>
            <person name="Santos F.R."/>
            <person name="Vidigal T.H.D.A."/>
            <person name="Brescovit A.D."/>
            <person name="Santos A.J."/>
        </authorList>
    </citation>
    <scope>NUCLEOTIDE SEQUENCE</scope>
    <source>
        <tissue evidence="1">Shoot tissue taken approximately 20 cm above the soil surface</tissue>
    </source>
</reference>
<organism evidence="1">
    <name type="scientific">Arundo donax</name>
    <name type="common">Giant reed</name>
    <name type="synonym">Donax arundinaceus</name>
    <dbReference type="NCBI Taxonomy" id="35708"/>
    <lineage>
        <taxon>Eukaryota</taxon>
        <taxon>Viridiplantae</taxon>
        <taxon>Streptophyta</taxon>
        <taxon>Embryophyta</taxon>
        <taxon>Tracheophyta</taxon>
        <taxon>Spermatophyta</taxon>
        <taxon>Magnoliopsida</taxon>
        <taxon>Liliopsida</taxon>
        <taxon>Poales</taxon>
        <taxon>Poaceae</taxon>
        <taxon>PACMAD clade</taxon>
        <taxon>Arundinoideae</taxon>
        <taxon>Arundineae</taxon>
        <taxon>Arundo</taxon>
    </lineage>
</organism>
<proteinExistence type="predicted"/>
<reference evidence="1" key="2">
    <citation type="journal article" date="2015" name="Data Brief">
        <title>Shoot transcriptome of the giant reed, Arundo donax.</title>
        <authorList>
            <person name="Barrero R.A."/>
            <person name="Guerrero F.D."/>
            <person name="Moolhuijzen P."/>
            <person name="Goolsby J.A."/>
            <person name="Tidwell J."/>
            <person name="Bellgard S.E."/>
            <person name="Bellgard M.I."/>
        </authorList>
    </citation>
    <scope>NUCLEOTIDE SEQUENCE</scope>
    <source>
        <tissue evidence="1">Shoot tissue taken approximately 20 cm above the soil surface</tissue>
    </source>
</reference>